<evidence type="ECO:0000313" key="8">
    <source>
        <dbReference type="EMBL" id="KJJ85655.1"/>
    </source>
</evidence>
<dbReference type="Gene3D" id="3.40.50.12230">
    <property type="match status" value="1"/>
</dbReference>
<keyword evidence="9" id="KW-1185">Reference proteome</keyword>
<evidence type="ECO:0000256" key="2">
    <source>
        <dbReference type="ARBA" id="ARBA00012261"/>
    </source>
</evidence>
<dbReference type="EC" id="2.1.2.9" evidence="2 5"/>
<comment type="function">
    <text evidence="5">Attaches a formyl group to the free amino group of methionyl-tRNA(fMet). The formyl group appears to play a dual role in the initiator identity of N-formylmethionyl-tRNA by promoting its recognition by IF2 and preventing the misappropriation of this tRNA by the elongation apparatus.</text>
</comment>
<dbReference type="Pfam" id="PF02911">
    <property type="entry name" value="Formyl_trans_C"/>
    <property type="match status" value="1"/>
</dbReference>
<protein>
    <recommendedName>
        <fullName evidence="2 5">Methionyl-tRNA formyltransferase</fullName>
        <ecNumber evidence="2 5">2.1.2.9</ecNumber>
    </recommendedName>
</protein>
<dbReference type="NCBIfam" id="TIGR00460">
    <property type="entry name" value="fmt"/>
    <property type="match status" value="1"/>
</dbReference>
<organism evidence="8 9">
    <name type="scientific">Candidatus Omnitrophus magneticus</name>
    <dbReference type="NCBI Taxonomy" id="1609969"/>
    <lineage>
        <taxon>Bacteria</taxon>
        <taxon>Pseudomonadati</taxon>
        <taxon>Candidatus Omnitrophota</taxon>
        <taxon>Candidatus Omnitrophus</taxon>
    </lineage>
</organism>
<proteinExistence type="inferred from homology"/>
<dbReference type="InterPro" id="IPR002376">
    <property type="entry name" value="Formyl_transf_N"/>
</dbReference>
<dbReference type="InterPro" id="IPR036477">
    <property type="entry name" value="Formyl_transf_N_sf"/>
</dbReference>
<dbReference type="GO" id="GO:0004479">
    <property type="term" value="F:methionyl-tRNA formyltransferase activity"/>
    <property type="evidence" value="ECO:0007669"/>
    <property type="project" value="UniProtKB-UniRule"/>
</dbReference>
<dbReference type="SUPFAM" id="SSF50486">
    <property type="entry name" value="FMT C-terminal domain-like"/>
    <property type="match status" value="1"/>
</dbReference>
<evidence type="ECO:0000313" key="9">
    <source>
        <dbReference type="Proteomes" id="UP000033428"/>
    </source>
</evidence>
<dbReference type="InterPro" id="IPR005793">
    <property type="entry name" value="Formyl_trans_C"/>
</dbReference>
<sequence length="319" mass="35651">MKIIFFGSGYFSVPVLKKILYSGNEILCVVTQPDKRKGRGWSVSPTPIKAFMEQTAPHIELVQPISARDNSFYDYLSLKKADLFVVVDYGQILSREVLSIPKLFCINLHPSLLPQYRGASPINRAIQNGDNITGNTVIKMSIEMDAGEIITQENLSIQEGEDSITLFERLSQQGAGLLIKSIRSIEENKYTLTKQAEEKISYAPKLKKQEGEINWEEPAEIILRKMKAFKPWPGIYTSMGNYTFKILNARVHDVNNSGEPKGMLLTSADSGSMLIQTGNGIISLLFVQLEGKKAMSAEEFLKGHRLEKGLILGHLKSIK</sequence>
<evidence type="ECO:0000259" key="6">
    <source>
        <dbReference type="Pfam" id="PF00551"/>
    </source>
</evidence>
<dbReference type="InterPro" id="IPR001555">
    <property type="entry name" value="GART_AS"/>
</dbReference>
<evidence type="ECO:0000259" key="7">
    <source>
        <dbReference type="Pfam" id="PF02911"/>
    </source>
</evidence>
<dbReference type="EMBL" id="JYNY01000099">
    <property type="protein sequence ID" value="KJJ85655.1"/>
    <property type="molecule type" value="Genomic_DNA"/>
</dbReference>
<gene>
    <name evidence="5" type="primary">fmt</name>
    <name evidence="8" type="ORF">OMAG_000470</name>
</gene>
<evidence type="ECO:0000256" key="1">
    <source>
        <dbReference type="ARBA" id="ARBA00010699"/>
    </source>
</evidence>
<dbReference type="Proteomes" id="UP000033428">
    <property type="component" value="Unassembled WGS sequence"/>
</dbReference>
<dbReference type="CDD" id="cd08704">
    <property type="entry name" value="Met_tRNA_FMT_C"/>
    <property type="match status" value="1"/>
</dbReference>
<dbReference type="Pfam" id="PF00551">
    <property type="entry name" value="Formyl_trans_N"/>
    <property type="match status" value="1"/>
</dbReference>
<feature type="domain" description="Formyl transferase C-terminal" evidence="7">
    <location>
        <begin position="205"/>
        <end position="305"/>
    </location>
</feature>
<evidence type="ECO:0000256" key="5">
    <source>
        <dbReference type="HAMAP-Rule" id="MF_00182"/>
    </source>
</evidence>
<comment type="similarity">
    <text evidence="1 5">Belongs to the Fmt family.</text>
</comment>
<dbReference type="InterPro" id="IPR044135">
    <property type="entry name" value="Met-tRNA-FMT_C"/>
</dbReference>
<dbReference type="InterPro" id="IPR041711">
    <property type="entry name" value="Met-tRNA-FMT_N"/>
</dbReference>
<dbReference type="InterPro" id="IPR005794">
    <property type="entry name" value="Fmt"/>
</dbReference>
<name>A0A0F0CW22_9BACT</name>
<evidence type="ECO:0000256" key="4">
    <source>
        <dbReference type="ARBA" id="ARBA00022917"/>
    </source>
</evidence>
<dbReference type="InterPro" id="IPR011034">
    <property type="entry name" value="Formyl_transferase-like_C_sf"/>
</dbReference>
<dbReference type="PATRIC" id="fig|1609969.3.peg.466"/>
<comment type="catalytic activity">
    <reaction evidence="5">
        <text>L-methionyl-tRNA(fMet) + (6R)-10-formyltetrahydrofolate = N-formyl-L-methionyl-tRNA(fMet) + (6S)-5,6,7,8-tetrahydrofolate + H(+)</text>
        <dbReference type="Rhea" id="RHEA:24380"/>
        <dbReference type="Rhea" id="RHEA-COMP:9952"/>
        <dbReference type="Rhea" id="RHEA-COMP:9953"/>
        <dbReference type="ChEBI" id="CHEBI:15378"/>
        <dbReference type="ChEBI" id="CHEBI:57453"/>
        <dbReference type="ChEBI" id="CHEBI:78530"/>
        <dbReference type="ChEBI" id="CHEBI:78844"/>
        <dbReference type="ChEBI" id="CHEBI:195366"/>
        <dbReference type="EC" id="2.1.2.9"/>
    </reaction>
</comment>
<reference evidence="8 9" key="1">
    <citation type="submission" date="2015-02" db="EMBL/GenBank/DDBJ databases">
        <title>Single-cell genomics of uncultivated deep-branching MTB reveals a conserved set of magnetosome genes.</title>
        <authorList>
            <person name="Kolinko S."/>
            <person name="Richter M."/>
            <person name="Glockner F.O."/>
            <person name="Brachmann A."/>
            <person name="Schuler D."/>
        </authorList>
    </citation>
    <scope>NUCLEOTIDE SEQUENCE [LARGE SCALE GENOMIC DNA]</scope>
    <source>
        <strain evidence="8">SKK-01</strain>
    </source>
</reference>
<dbReference type="PROSITE" id="PS00373">
    <property type="entry name" value="GART"/>
    <property type="match status" value="1"/>
</dbReference>
<accession>A0A0F0CW22</accession>
<dbReference type="CDD" id="cd08646">
    <property type="entry name" value="FMT_core_Met-tRNA-FMT_N"/>
    <property type="match status" value="1"/>
</dbReference>
<dbReference type="AlphaFoldDB" id="A0A0F0CW22"/>
<comment type="caution">
    <text evidence="8">The sequence shown here is derived from an EMBL/GenBank/DDBJ whole genome shotgun (WGS) entry which is preliminary data.</text>
</comment>
<feature type="domain" description="Formyl transferase N-terminal" evidence="6">
    <location>
        <begin position="1"/>
        <end position="180"/>
    </location>
</feature>
<dbReference type="HAMAP" id="MF_00182">
    <property type="entry name" value="Formyl_trans"/>
    <property type="match status" value="1"/>
</dbReference>
<dbReference type="PANTHER" id="PTHR11138">
    <property type="entry name" value="METHIONYL-TRNA FORMYLTRANSFERASE"/>
    <property type="match status" value="1"/>
</dbReference>
<dbReference type="SUPFAM" id="SSF53328">
    <property type="entry name" value="Formyltransferase"/>
    <property type="match status" value="1"/>
</dbReference>
<keyword evidence="3 5" id="KW-0808">Transferase</keyword>
<keyword evidence="4 5" id="KW-0648">Protein biosynthesis</keyword>
<evidence type="ECO:0000256" key="3">
    <source>
        <dbReference type="ARBA" id="ARBA00022679"/>
    </source>
</evidence>
<dbReference type="PANTHER" id="PTHR11138:SF5">
    <property type="entry name" value="METHIONYL-TRNA FORMYLTRANSFERASE, MITOCHONDRIAL"/>
    <property type="match status" value="1"/>
</dbReference>
<feature type="binding site" evidence="5">
    <location>
        <begin position="111"/>
        <end position="114"/>
    </location>
    <ligand>
        <name>(6S)-5,6,7,8-tetrahydrofolate</name>
        <dbReference type="ChEBI" id="CHEBI:57453"/>
    </ligand>
</feature>